<reference evidence="2 3" key="1">
    <citation type="submission" date="2018-06" db="EMBL/GenBank/DDBJ databases">
        <title>Whole genome sequencing of Candida tropicalis (genome annotated by CSBL at Korea University).</title>
        <authorList>
            <person name="Ahn J."/>
        </authorList>
    </citation>
    <scope>NUCLEOTIDE SEQUENCE [LARGE SCALE GENOMIC DNA]</scope>
    <source>
        <strain evidence="2 3">ATCC 20962</strain>
    </source>
</reference>
<evidence type="ECO:0008006" key="4">
    <source>
        <dbReference type="Google" id="ProtNLM"/>
    </source>
</evidence>
<dbReference type="OrthoDB" id="4010679at2759"/>
<gene>
    <name evidence="2" type="ORF">Cantr_06458</name>
</gene>
<evidence type="ECO:0000256" key="1">
    <source>
        <dbReference type="SAM" id="Phobius"/>
    </source>
</evidence>
<keyword evidence="1" id="KW-0812">Transmembrane</keyword>
<keyword evidence="3" id="KW-1185">Reference proteome</keyword>
<protein>
    <recommendedName>
        <fullName evidence="4">Seipin</fullName>
    </recommendedName>
</protein>
<organism evidence="2 3">
    <name type="scientific">Candida viswanathii</name>
    <dbReference type="NCBI Taxonomy" id="5486"/>
    <lineage>
        <taxon>Eukaryota</taxon>
        <taxon>Fungi</taxon>
        <taxon>Dikarya</taxon>
        <taxon>Ascomycota</taxon>
        <taxon>Saccharomycotina</taxon>
        <taxon>Pichiomycetes</taxon>
        <taxon>Debaryomycetaceae</taxon>
        <taxon>Candida/Lodderomyces clade</taxon>
        <taxon>Candida</taxon>
    </lineage>
</organism>
<dbReference type="EMBL" id="QLNQ01000028">
    <property type="protein sequence ID" value="RCK58028.1"/>
    <property type="molecule type" value="Genomic_DNA"/>
</dbReference>
<keyword evidence="1" id="KW-1133">Transmembrane helix</keyword>
<sequence>MASWVRFIGLSVPLTIIKSWLYALTTISSSIFVLLPIALITYNNYYHALIPRNSSFVVPLSFTSSPDGSYVTSSVISPSGKLDALELVLGKWEDVDLELSYVFEVCLYVVCKPKTELYAIDKLSYAYVFTDTKTSTESESGGVPEKQEVMVIDDRVFHTGSFVLNCDPYSIYAANNHIIPYNLRFYFAPYLTLILQSTTMRLNHFEIRGDKVSGLSDFQVRLSLPEGSVEDFVIDDNESFLKVDVVWTGFRYYLVKYYYSCYLVGTAFFFGVMAGFGIFVSYAMLFFNNRASVNSLSGSKKRL</sequence>
<name>A0A367XWN6_9ASCO</name>
<accession>A0A367XWN6</accession>
<dbReference type="Proteomes" id="UP000253472">
    <property type="component" value="Unassembled WGS sequence"/>
</dbReference>
<comment type="caution">
    <text evidence="2">The sequence shown here is derived from an EMBL/GenBank/DDBJ whole genome shotgun (WGS) entry which is preliminary data.</text>
</comment>
<evidence type="ECO:0000313" key="3">
    <source>
        <dbReference type="Proteomes" id="UP000253472"/>
    </source>
</evidence>
<keyword evidence="1" id="KW-0472">Membrane</keyword>
<feature type="transmembrane region" description="Helical" evidence="1">
    <location>
        <begin position="20"/>
        <end position="42"/>
    </location>
</feature>
<feature type="transmembrane region" description="Helical" evidence="1">
    <location>
        <begin position="261"/>
        <end position="287"/>
    </location>
</feature>
<dbReference type="AlphaFoldDB" id="A0A367XWN6"/>
<proteinExistence type="predicted"/>
<evidence type="ECO:0000313" key="2">
    <source>
        <dbReference type="EMBL" id="RCK58028.1"/>
    </source>
</evidence>